<keyword evidence="6" id="KW-0007">Acetylation</keyword>
<dbReference type="InterPro" id="IPR029752">
    <property type="entry name" value="D-isomer_DH_CS1"/>
</dbReference>
<feature type="domain" description="D-isomer specific 2-hydroxyacid dehydrogenase catalytic" evidence="10">
    <location>
        <begin position="9"/>
        <end position="317"/>
    </location>
</feature>
<dbReference type="CDD" id="cd12173">
    <property type="entry name" value="PGDH_4"/>
    <property type="match status" value="1"/>
</dbReference>
<evidence type="ECO:0000259" key="11">
    <source>
        <dbReference type="Pfam" id="PF02826"/>
    </source>
</evidence>
<feature type="domain" description="D-isomer specific 2-hydroxyacid dehydrogenase NAD-binding" evidence="11">
    <location>
        <begin position="112"/>
        <end position="285"/>
    </location>
</feature>
<reference evidence="12" key="1">
    <citation type="journal article" date="2004" name="Nature">
        <title>Genome duplication in the teleost fish Tetraodon nigroviridis reveals the early vertebrate proto-karyotype.</title>
        <authorList>
            <person name="Jaillon O."/>
            <person name="Aury J.-M."/>
            <person name="Brunet F."/>
            <person name="Petit J.-L."/>
            <person name="Stange-Thomann N."/>
            <person name="Mauceli E."/>
            <person name="Bouneau L."/>
            <person name="Fischer C."/>
            <person name="Ozouf-Costaz C."/>
            <person name="Bernot A."/>
            <person name="Nicaud S."/>
            <person name="Jaffe D."/>
            <person name="Fisher S."/>
            <person name="Lutfalla G."/>
            <person name="Dossat C."/>
            <person name="Segurens B."/>
            <person name="Dasilva C."/>
            <person name="Salanoubat M."/>
            <person name="Levy M."/>
            <person name="Boudet N."/>
            <person name="Castellano S."/>
            <person name="Anthouard V."/>
            <person name="Jubin C."/>
            <person name="Castelli V."/>
            <person name="Katinka M."/>
            <person name="Vacherie B."/>
            <person name="Biemont C."/>
            <person name="Skalli Z."/>
            <person name="Cattolico L."/>
            <person name="Poulain J."/>
            <person name="De Berardinis V."/>
            <person name="Cruaud C."/>
            <person name="Duprat S."/>
            <person name="Brottier P."/>
            <person name="Coutanceau J.-P."/>
            <person name="Gouzy J."/>
            <person name="Parra G."/>
            <person name="Lardier G."/>
            <person name="Chapple C."/>
            <person name="McKernan K.J."/>
            <person name="McEwan P."/>
            <person name="Bosak S."/>
            <person name="Kellis M."/>
            <person name="Volff J.-N."/>
            <person name="Guigo R."/>
            <person name="Zody M.C."/>
            <person name="Mesirov J."/>
            <person name="Lindblad-Toh K."/>
            <person name="Birren B."/>
            <person name="Nusbaum C."/>
            <person name="Kahn D."/>
            <person name="Robinson-Rechavi M."/>
            <person name="Laudet V."/>
            <person name="Schachter V."/>
            <person name="Quetier F."/>
            <person name="Saurin W."/>
            <person name="Scarpelli C."/>
            <person name="Wincker P."/>
            <person name="Lander E.S."/>
            <person name="Weissenbach J."/>
            <person name="Roest Crollius H."/>
        </authorList>
    </citation>
    <scope>NUCLEOTIDE SEQUENCE [LARGE SCALE GENOMIC DNA]</scope>
</reference>
<dbReference type="FunFam" id="3.40.50.720:FF:000021">
    <property type="entry name" value="D-3-phosphoglycerate dehydrogenase"/>
    <property type="match status" value="1"/>
</dbReference>
<dbReference type="PANTHER" id="PTHR42938:SF22">
    <property type="entry name" value="D-3-PHOSPHOGLYCERATE DEHYDROGENASE"/>
    <property type="match status" value="1"/>
</dbReference>
<dbReference type="EC" id="1.1.1.95" evidence="4"/>
<dbReference type="PANTHER" id="PTHR42938">
    <property type="entry name" value="FORMATE DEHYDROGENASE 1"/>
    <property type="match status" value="1"/>
</dbReference>
<dbReference type="InterPro" id="IPR006139">
    <property type="entry name" value="D-isomer_2_OHA_DH_cat_dom"/>
</dbReference>
<evidence type="ECO:0000256" key="8">
    <source>
        <dbReference type="ARBA" id="ARBA00023027"/>
    </source>
</evidence>
<evidence type="ECO:0000256" key="1">
    <source>
        <dbReference type="ARBA" id="ARBA00005216"/>
    </source>
</evidence>
<dbReference type="SUPFAM" id="SSF143548">
    <property type="entry name" value="Serine metabolism enzymes domain"/>
    <property type="match status" value="1"/>
</dbReference>
<dbReference type="InterPro" id="IPR029009">
    <property type="entry name" value="ASB_dom_sf"/>
</dbReference>
<dbReference type="FunFam" id="3.40.50.720:FF:000616">
    <property type="entry name" value="D-3-phosphoglycerate dehydrogenase 2 chloroplastic"/>
    <property type="match status" value="1"/>
</dbReference>
<dbReference type="GO" id="GO:0051287">
    <property type="term" value="F:NAD binding"/>
    <property type="evidence" value="ECO:0007669"/>
    <property type="project" value="InterPro"/>
</dbReference>
<organism evidence="12">
    <name type="scientific">Tetraodon nigroviridis</name>
    <name type="common">Spotted green pufferfish</name>
    <name type="synonym">Chelonodon nigroviridis</name>
    <dbReference type="NCBI Taxonomy" id="99883"/>
    <lineage>
        <taxon>Eukaryota</taxon>
        <taxon>Metazoa</taxon>
        <taxon>Chordata</taxon>
        <taxon>Craniata</taxon>
        <taxon>Vertebrata</taxon>
        <taxon>Euteleostomi</taxon>
        <taxon>Actinopterygii</taxon>
        <taxon>Neopterygii</taxon>
        <taxon>Teleostei</taxon>
        <taxon>Neoteleostei</taxon>
        <taxon>Acanthomorphata</taxon>
        <taxon>Eupercaria</taxon>
        <taxon>Tetraodontiformes</taxon>
        <taxon>Tetradontoidea</taxon>
        <taxon>Tetraodontidae</taxon>
        <taxon>Tetraodon</taxon>
    </lineage>
</organism>
<comment type="subunit">
    <text evidence="3">Homotetramer.</text>
</comment>
<comment type="pathway">
    <text evidence="1">Amino-acid biosynthesis; L-serine biosynthesis; L-serine from 3-phospho-D-glycerate: step 1/3.</text>
</comment>
<dbReference type="KEGG" id="tng:GSTEN00031408G001"/>
<keyword evidence="5" id="KW-0597">Phosphoprotein</keyword>
<evidence type="ECO:0000256" key="2">
    <source>
        <dbReference type="ARBA" id="ARBA00005854"/>
    </source>
</evidence>
<dbReference type="Pfam" id="PF00389">
    <property type="entry name" value="2-Hacid_dh"/>
    <property type="match status" value="1"/>
</dbReference>
<sequence>MAPISIKTVLISESVDPRCRSILEQHGIRVTERQNMKKDELIAEIKSYDGLVVRSATKVTADVIDAADNLKIIGRAGTGVDNVDVDAATKKGIIVMNTPSGNTISAAELTCALLMSLSRNVPQAVISMKEGHWDRKKFMGSELFGKVLGIVGLGRIGKEVASRMQSFGMRTIGYDPITPPEVSASWGVEQMPLEKLWPQCDYITVHTPLMPSTVGLLNDESFAKCKEGVKVVNCARGGIIDEAALLRALESGQCGGAGLDVFVEEPPRNRALVEHPNVVSCPHLGASTREAQARCGEDIALQMVDMVKGSKLVGAVNAQILVSTFSEDSHQLITLGEVVGAVLQACIGGNKPLRSVQITTHGRTAPAFHSSSGGMALTRRTVVFLKPGDCMKSSTSYLSSSVLVGLLKNQTCCPNLINVLSLAEEAGITVPQQGATAGPGGAAGGGAGVCQVEVAAGGCSYRASGAVRGGLPVLLELCGSLFRQPVALAGSLLFFKARASPQLLSSVAGESLTGVHGGEPVVFSRLLSLDCPRPGLLTTAGVDVESFSAPAGGAGSLWYSAGVSTLLPDLSALKPLVEDAAQLS</sequence>
<evidence type="ECO:0000256" key="6">
    <source>
        <dbReference type="ARBA" id="ARBA00022990"/>
    </source>
</evidence>
<dbReference type="GO" id="GO:0004617">
    <property type="term" value="F:phosphoglycerate dehydrogenase activity"/>
    <property type="evidence" value="ECO:0007669"/>
    <property type="project" value="UniProtKB-EC"/>
</dbReference>
<comment type="catalytic activity">
    <reaction evidence="9">
        <text>(2R)-3-phosphoglycerate + NAD(+) = 3-phosphooxypyruvate + NADH + H(+)</text>
        <dbReference type="Rhea" id="RHEA:12641"/>
        <dbReference type="ChEBI" id="CHEBI:15378"/>
        <dbReference type="ChEBI" id="CHEBI:18110"/>
        <dbReference type="ChEBI" id="CHEBI:57540"/>
        <dbReference type="ChEBI" id="CHEBI:57945"/>
        <dbReference type="ChEBI" id="CHEBI:58272"/>
        <dbReference type="EC" id="1.1.1.95"/>
    </reaction>
</comment>
<reference evidence="12" key="2">
    <citation type="submission" date="2004-02" db="EMBL/GenBank/DDBJ databases">
        <authorList>
            <consortium name="Genoscope"/>
            <consortium name="Whitehead Institute Centre for Genome Research"/>
        </authorList>
    </citation>
    <scope>NUCLEOTIDE SEQUENCE</scope>
</reference>
<dbReference type="SUPFAM" id="SSF51735">
    <property type="entry name" value="NAD(P)-binding Rossmann-fold domains"/>
    <property type="match status" value="1"/>
</dbReference>
<dbReference type="Pfam" id="PF02826">
    <property type="entry name" value="2-Hacid_dh_C"/>
    <property type="match status" value="1"/>
</dbReference>
<evidence type="ECO:0000259" key="10">
    <source>
        <dbReference type="Pfam" id="PF00389"/>
    </source>
</evidence>
<comment type="similarity">
    <text evidence="2">Belongs to the D-isomer specific 2-hydroxyacid dehydrogenase family.</text>
</comment>
<dbReference type="InterPro" id="IPR036291">
    <property type="entry name" value="NAD(P)-bd_dom_sf"/>
</dbReference>
<protein>
    <recommendedName>
        <fullName evidence="4">phosphoglycerate dehydrogenase</fullName>
        <ecNumber evidence="4">1.1.1.95</ecNumber>
    </recommendedName>
</protein>
<evidence type="ECO:0000256" key="5">
    <source>
        <dbReference type="ARBA" id="ARBA00022553"/>
    </source>
</evidence>
<dbReference type="EMBL" id="CAAE01015010">
    <property type="protein sequence ID" value="CAG09936.1"/>
    <property type="molecule type" value="Genomic_DNA"/>
</dbReference>
<feature type="non-terminal residue" evidence="12">
    <location>
        <position position="584"/>
    </location>
</feature>
<evidence type="ECO:0000313" key="12">
    <source>
        <dbReference type="EMBL" id="CAG09936.1"/>
    </source>
</evidence>
<dbReference type="InterPro" id="IPR006140">
    <property type="entry name" value="D-isomer_DH_NAD-bd"/>
</dbReference>
<gene>
    <name evidence="12" type="ORF">GSTENG00031408001</name>
</gene>
<dbReference type="Gene3D" id="3.40.50.720">
    <property type="entry name" value="NAD(P)-binding Rossmann-like Domain"/>
    <property type="match status" value="2"/>
</dbReference>
<proteinExistence type="inferred from homology"/>
<dbReference type="OrthoDB" id="1621027at2759"/>
<evidence type="ECO:0000256" key="9">
    <source>
        <dbReference type="ARBA" id="ARBA00048731"/>
    </source>
</evidence>
<evidence type="ECO:0000256" key="4">
    <source>
        <dbReference type="ARBA" id="ARBA00013143"/>
    </source>
</evidence>
<dbReference type="PROSITE" id="PS00065">
    <property type="entry name" value="D_2_HYDROXYACID_DH_1"/>
    <property type="match status" value="1"/>
</dbReference>
<dbReference type="SUPFAM" id="SSF52283">
    <property type="entry name" value="Formate/glycerate dehydrogenase catalytic domain-like"/>
    <property type="match status" value="1"/>
</dbReference>
<evidence type="ECO:0000256" key="3">
    <source>
        <dbReference type="ARBA" id="ARBA00011881"/>
    </source>
</evidence>
<accession>Q4RNU6</accession>
<keyword evidence="7" id="KW-0560">Oxidoreductase</keyword>
<dbReference type="Gene3D" id="3.30.1330.90">
    <property type="entry name" value="D-3-phosphoglycerate dehydrogenase, domain 3"/>
    <property type="match status" value="1"/>
</dbReference>
<evidence type="ECO:0000256" key="7">
    <source>
        <dbReference type="ARBA" id="ARBA00023002"/>
    </source>
</evidence>
<dbReference type="AlphaFoldDB" id="Q4RNU6"/>
<keyword evidence="8" id="KW-0520">NAD</keyword>
<name>Q4RNU6_TETNG</name>